<evidence type="ECO:0000259" key="1">
    <source>
        <dbReference type="SMART" id="SM00731"/>
    </source>
</evidence>
<dbReference type="PANTHER" id="PTHR23099">
    <property type="entry name" value="TRANSCRIPTIONAL REGULATOR"/>
    <property type="match status" value="1"/>
</dbReference>
<evidence type="ECO:0000313" key="2">
    <source>
        <dbReference type="EMBL" id="VDD76678.1"/>
    </source>
</evidence>
<dbReference type="InterPro" id="IPR006640">
    <property type="entry name" value="SprT-like_domain"/>
</dbReference>
<reference evidence="2 3" key="1">
    <citation type="submission" date="2018-10" db="EMBL/GenBank/DDBJ databases">
        <authorList>
            <consortium name="Pathogen Informatics"/>
        </authorList>
    </citation>
    <scope>NUCLEOTIDE SEQUENCE [LARGE SCALE GENOMIC DNA]</scope>
</reference>
<dbReference type="Pfam" id="PF10263">
    <property type="entry name" value="SprT-like"/>
    <property type="match status" value="1"/>
</dbReference>
<dbReference type="Proteomes" id="UP000267029">
    <property type="component" value="Unassembled WGS sequence"/>
</dbReference>
<feature type="domain" description="SprT-like" evidence="1">
    <location>
        <begin position="9"/>
        <end position="175"/>
    </location>
</feature>
<dbReference type="SMART" id="SM00731">
    <property type="entry name" value="SprT"/>
    <property type="match status" value="1"/>
</dbReference>
<evidence type="ECO:0000313" key="3">
    <source>
        <dbReference type="Proteomes" id="UP000267029"/>
    </source>
</evidence>
<dbReference type="PANTHER" id="PTHR23099:SF0">
    <property type="entry name" value="GERM CELL NUCLEAR ACIDIC PROTEIN"/>
    <property type="match status" value="1"/>
</dbReference>
<dbReference type="OrthoDB" id="20772at2759"/>
<dbReference type="EMBL" id="UXSR01000472">
    <property type="protein sequence ID" value="VDD76678.1"/>
    <property type="molecule type" value="Genomic_DNA"/>
</dbReference>
<dbReference type="AlphaFoldDB" id="A0A3P6HE70"/>
<accession>A0A3P6HE70</accession>
<dbReference type="CDD" id="cd00084">
    <property type="entry name" value="HMG-box_SF"/>
    <property type="match status" value="1"/>
</dbReference>
<dbReference type="STRING" id="53468.A0A3P6HE70"/>
<dbReference type="GO" id="GO:0006974">
    <property type="term" value="P:DNA damage response"/>
    <property type="evidence" value="ECO:0007669"/>
    <property type="project" value="UniProtKB-ARBA"/>
</dbReference>
<sequence>MKNFKKNREELANRLLAYFNEVVFDKKLPEELEVRWNERLLKTAGQCVYMRRNIKHPDGSSTTTRHVRIELSGKVCTSAERVRDTLLHEACHAAVWVVHGVNDGHGRLWREFVRKANAAFPLLPPVTVRHTYAIDTRFTYRCTGCFATINRHSKSLNLEKKVWYAVGLCHNLRCTTTCNAHPELCDLKFSGVWSVSLPVDHGEDSTTRPRPPFADFVKEHYKHVRQQTPNHKETMAQLGSMFRSMKIGVNNDNVN</sequence>
<keyword evidence="3" id="KW-1185">Reference proteome</keyword>
<organism evidence="2 3">
    <name type="scientific">Mesocestoides corti</name>
    <name type="common">Flatworm</name>
    <dbReference type="NCBI Taxonomy" id="53468"/>
    <lineage>
        <taxon>Eukaryota</taxon>
        <taxon>Metazoa</taxon>
        <taxon>Spiralia</taxon>
        <taxon>Lophotrochozoa</taxon>
        <taxon>Platyhelminthes</taxon>
        <taxon>Cestoda</taxon>
        <taxon>Eucestoda</taxon>
        <taxon>Cyclophyllidea</taxon>
        <taxon>Mesocestoididae</taxon>
        <taxon>Mesocestoides</taxon>
    </lineage>
</organism>
<gene>
    <name evidence="2" type="ORF">MCOS_LOCUS2681</name>
</gene>
<dbReference type="GO" id="GO:0005634">
    <property type="term" value="C:nucleus"/>
    <property type="evidence" value="ECO:0007669"/>
    <property type="project" value="TreeGrafter"/>
</dbReference>
<proteinExistence type="predicted"/>
<name>A0A3P6HE70_MESCO</name>
<protein>
    <recommendedName>
        <fullName evidence="1">SprT-like domain-containing protein</fullName>
    </recommendedName>
</protein>